<protein>
    <recommendedName>
        <fullName evidence="1">Polymerase nucleotidyl transferase domain-containing protein</fullName>
    </recommendedName>
</protein>
<dbReference type="InterPro" id="IPR052548">
    <property type="entry name" value="Type_VII_TA_antitoxin"/>
</dbReference>
<dbReference type="PANTHER" id="PTHR33933:SF1">
    <property type="entry name" value="PROTEIN ADENYLYLTRANSFERASE MNTA-RELATED"/>
    <property type="match status" value="1"/>
</dbReference>
<dbReference type="CDD" id="cd05403">
    <property type="entry name" value="NT_KNTase_like"/>
    <property type="match status" value="1"/>
</dbReference>
<dbReference type="KEGG" id="mhk:DFR87_01600"/>
<reference evidence="3" key="2">
    <citation type="submission" date="2020-03" db="EMBL/GenBank/DDBJ databases">
        <title>Complete Genome Sequences of Extremely Thermoacidophilic, Metal-Mobilizing Type-Strain Members of the Archaeal Family Sulfolobaceae: Acidianus brierleyi DSM-1651T, Acidianus sulfidivorans DSM-18786T, Metallosphaera hakonensis DSM-7519T, and Metallosphaera prunae DSM-10039T.</title>
        <authorList>
            <person name="Counts J.A."/>
            <person name="Kelly R.M."/>
        </authorList>
    </citation>
    <scope>NUCLEOTIDE SEQUENCE [LARGE SCALE GENOMIC DNA]</scope>
    <source>
        <strain evidence="3">HO1-1</strain>
    </source>
</reference>
<dbReference type="OrthoDB" id="9287at2157"/>
<keyword evidence="3" id="KW-1185">Reference proteome</keyword>
<proteinExistence type="predicted"/>
<reference evidence="2 3" key="1">
    <citation type="submission" date="2018-05" db="EMBL/GenBank/DDBJ databases">
        <title>Complete Genome Sequences of Extremely Thermoacidophilic, Metal-Mobilizing Type-Strain Members of the Archaeal Family Sulfolobaceae: Acidianus brierleyi DSM-1651T, Acidianus sulfidivorans DSM-18786T, Metallosphaera hakonensis DSM-7519T, and Metallosphaera prunae DSM-10039T.</title>
        <authorList>
            <person name="Counts J.A."/>
            <person name="Kelly R.M."/>
        </authorList>
    </citation>
    <scope>NUCLEOTIDE SEQUENCE [LARGE SCALE GENOMIC DNA]</scope>
    <source>
        <strain evidence="2 3">HO1-1</strain>
    </source>
</reference>
<dbReference type="InterPro" id="IPR043519">
    <property type="entry name" value="NT_sf"/>
</dbReference>
<dbReference type="Proteomes" id="UP000247586">
    <property type="component" value="Chromosome"/>
</dbReference>
<accession>A0A2U9IRG6</accession>
<dbReference type="PANTHER" id="PTHR33933">
    <property type="entry name" value="NUCLEOTIDYLTRANSFERASE"/>
    <property type="match status" value="1"/>
</dbReference>
<feature type="domain" description="Polymerase nucleotidyl transferase" evidence="1">
    <location>
        <begin position="12"/>
        <end position="94"/>
    </location>
</feature>
<dbReference type="EMBL" id="CP029287">
    <property type="protein sequence ID" value="AWR98610.1"/>
    <property type="molecule type" value="Genomic_DNA"/>
</dbReference>
<dbReference type="STRING" id="1293036.GCA_001315825_02580"/>
<dbReference type="Gene3D" id="3.30.460.10">
    <property type="entry name" value="Beta Polymerase, domain 2"/>
    <property type="match status" value="1"/>
</dbReference>
<dbReference type="GeneID" id="36833996"/>
<reference evidence="3" key="3">
    <citation type="submission" date="2020-03" db="EMBL/GenBank/DDBJ databases">
        <title>Sequencing and Assembly of Multiple Reported Metal-Biooxidizing Members of the Extremely Thermoacidophilic Archaeal Family Sulfolobaceae.</title>
        <authorList>
            <person name="Counts J.A."/>
            <person name="Kelly R.M."/>
        </authorList>
    </citation>
    <scope>NUCLEOTIDE SEQUENCE [LARGE SCALE GENOMIC DNA]</scope>
    <source>
        <strain evidence="3">HO1-1</strain>
    </source>
</reference>
<gene>
    <name evidence="2" type="ORF">DFR87_01600</name>
</gene>
<evidence type="ECO:0000259" key="1">
    <source>
        <dbReference type="Pfam" id="PF01909"/>
    </source>
</evidence>
<dbReference type="InterPro" id="IPR002934">
    <property type="entry name" value="Polymerase_NTP_transf_dom"/>
</dbReference>
<evidence type="ECO:0000313" key="3">
    <source>
        <dbReference type="Proteomes" id="UP000247586"/>
    </source>
</evidence>
<dbReference type="AlphaFoldDB" id="A0A2U9IRG6"/>
<dbReference type="RefSeq" id="WP_110368770.1">
    <property type="nucleotide sequence ID" value="NZ_CP029287.2"/>
</dbReference>
<dbReference type="SUPFAM" id="SSF81301">
    <property type="entry name" value="Nucleotidyltransferase"/>
    <property type="match status" value="1"/>
</dbReference>
<dbReference type="Pfam" id="PF01909">
    <property type="entry name" value="NTP_transf_2"/>
    <property type="match status" value="1"/>
</dbReference>
<name>A0A2U9IRG6_9CREN</name>
<sequence length="163" mass="19356">MIDPYKSLLEKLVKTLLNAFGDRLISVVVYGSVARGDNRKDSDVDLLLVIRDLPKTMTERIVLFEKAEREIRDDMEKLMNQGYYVTFSPVMKTPEEAVRFSPLYMDMTEDAVILYDRDSFFKKVLNETREKLQRLGFERVWLSEKAWYWRKKDYKFGEVIDFG</sequence>
<evidence type="ECO:0000313" key="2">
    <source>
        <dbReference type="EMBL" id="AWR98610.1"/>
    </source>
</evidence>
<organism evidence="2 3">
    <name type="scientific">Metallosphaera hakonensis JCM 8857 = DSM 7519</name>
    <dbReference type="NCBI Taxonomy" id="1293036"/>
    <lineage>
        <taxon>Archaea</taxon>
        <taxon>Thermoproteota</taxon>
        <taxon>Thermoprotei</taxon>
        <taxon>Sulfolobales</taxon>
        <taxon>Sulfolobaceae</taxon>
        <taxon>Metallosphaera</taxon>
    </lineage>
</organism>
<dbReference type="GO" id="GO:0016779">
    <property type="term" value="F:nucleotidyltransferase activity"/>
    <property type="evidence" value="ECO:0007669"/>
    <property type="project" value="InterPro"/>
</dbReference>